<dbReference type="Proteomes" id="UP001198163">
    <property type="component" value="Unassembled WGS sequence"/>
</dbReference>
<dbReference type="Pfam" id="PF13472">
    <property type="entry name" value="Lipase_GDSL_2"/>
    <property type="match status" value="1"/>
</dbReference>
<dbReference type="InterPro" id="IPR036514">
    <property type="entry name" value="SGNH_hydro_sf"/>
</dbReference>
<name>A0AAE3EL89_9SPIR</name>
<evidence type="ECO:0000259" key="1">
    <source>
        <dbReference type="Pfam" id="PF13472"/>
    </source>
</evidence>
<protein>
    <submittedName>
        <fullName evidence="2">SGNH/GDSL hydrolase family protein</fullName>
    </submittedName>
</protein>
<keyword evidence="3" id="KW-1185">Reference proteome</keyword>
<dbReference type="InterPro" id="IPR051532">
    <property type="entry name" value="Ester_Hydrolysis_Enzymes"/>
</dbReference>
<dbReference type="PANTHER" id="PTHR30383:SF5">
    <property type="entry name" value="SGNH HYDROLASE-TYPE ESTERASE DOMAIN-CONTAINING PROTEIN"/>
    <property type="match status" value="1"/>
</dbReference>
<keyword evidence="2" id="KW-0378">Hydrolase</keyword>
<feature type="domain" description="SGNH hydrolase-type esterase" evidence="1">
    <location>
        <begin position="15"/>
        <end position="199"/>
    </location>
</feature>
<proteinExistence type="predicted"/>
<dbReference type="Gene3D" id="3.40.50.1110">
    <property type="entry name" value="SGNH hydrolase"/>
    <property type="match status" value="1"/>
</dbReference>
<dbReference type="InterPro" id="IPR013830">
    <property type="entry name" value="SGNH_hydro"/>
</dbReference>
<dbReference type="PANTHER" id="PTHR30383">
    <property type="entry name" value="THIOESTERASE 1/PROTEASE 1/LYSOPHOSPHOLIPASE L1"/>
    <property type="match status" value="1"/>
</dbReference>
<gene>
    <name evidence="2" type="ORF">K7J14_14525</name>
</gene>
<comment type="caution">
    <text evidence="2">The sequence shown here is derived from an EMBL/GenBank/DDBJ whole genome shotgun (WGS) entry which is preliminary data.</text>
</comment>
<dbReference type="SUPFAM" id="SSF52266">
    <property type="entry name" value="SGNH hydrolase"/>
    <property type="match status" value="1"/>
</dbReference>
<evidence type="ECO:0000313" key="2">
    <source>
        <dbReference type="EMBL" id="MCD1655911.1"/>
    </source>
</evidence>
<dbReference type="EMBL" id="JAINWA010000003">
    <property type="protein sequence ID" value="MCD1655911.1"/>
    <property type="molecule type" value="Genomic_DNA"/>
</dbReference>
<reference evidence="2" key="1">
    <citation type="submission" date="2021-08" db="EMBL/GenBank/DDBJ databases">
        <title>Comparative analyses of Brucepasteria parasyntrophica and Teretinema zuelzerae.</title>
        <authorList>
            <person name="Song Y."/>
            <person name="Brune A."/>
        </authorList>
    </citation>
    <scope>NUCLEOTIDE SEQUENCE</scope>
    <source>
        <strain evidence="2">DSM 1903</strain>
    </source>
</reference>
<dbReference type="RefSeq" id="WP_230757956.1">
    <property type="nucleotide sequence ID" value="NZ_JAINWA010000003.1"/>
</dbReference>
<dbReference type="AlphaFoldDB" id="A0AAE3EL89"/>
<sequence>MLNYLRQNDSILFQGDSITDTGRREDPAGMGSGYAGIAAGWIQASLPEMGFRFVNRGVGGDRTTELLERWKEDCEDLRPQVLSVKIGVNDVWRILGSWNGQHYVPVEEYADNYRRLLDRALKAGTRQLILCSPTTIDNGTNREVSELLAERRDIVKALAAEYRALYVPLQETQASLIEKRPDIAWTVDGCHPSAAGHAALAKCWIETVVGTL</sequence>
<organism evidence="2 3">
    <name type="scientific">Teretinema zuelzerae</name>
    <dbReference type="NCBI Taxonomy" id="156"/>
    <lineage>
        <taxon>Bacteria</taxon>
        <taxon>Pseudomonadati</taxon>
        <taxon>Spirochaetota</taxon>
        <taxon>Spirochaetia</taxon>
        <taxon>Spirochaetales</taxon>
        <taxon>Treponemataceae</taxon>
        <taxon>Teretinema</taxon>
    </lineage>
</organism>
<dbReference type="CDD" id="cd01834">
    <property type="entry name" value="SGNH_hydrolase_like_2"/>
    <property type="match status" value="1"/>
</dbReference>
<dbReference type="GO" id="GO:0004622">
    <property type="term" value="F:phosphatidylcholine lysophospholipase activity"/>
    <property type="evidence" value="ECO:0007669"/>
    <property type="project" value="TreeGrafter"/>
</dbReference>
<evidence type="ECO:0000313" key="3">
    <source>
        <dbReference type="Proteomes" id="UP001198163"/>
    </source>
</evidence>
<accession>A0AAE3EL89</accession>